<dbReference type="EMBL" id="PUHP01000339">
    <property type="protein sequence ID" value="TQN70801.1"/>
    <property type="molecule type" value="Genomic_DNA"/>
</dbReference>
<dbReference type="GO" id="GO:0046274">
    <property type="term" value="P:lignin catabolic process"/>
    <property type="evidence" value="ECO:0007669"/>
    <property type="project" value="UniProtKB-KW"/>
</dbReference>
<gene>
    <name evidence="9" type="primary">Ge2</name>
    <name evidence="9" type="ORF">CSHISOI_04516</name>
</gene>
<evidence type="ECO:0000313" key="10">
    <source>
        <dbReference type="Proteomes" id="UP000326340"/>
    </source>
</evidence>
<sequence>MVTVGSTSIDMSAAVRNPSGTGPFPVIISIGGAGIPIPATVEQTTVGNDAFAVQNDRGSRAQVSSATIFCNLFDQQHSAGGRASTAWLGMTGCSRNGKVALVVGALEKRIALMIPQESGSGGSACWHILDSENSKGKVIQTSGQVVSEHVWFSSNSNARTTQVVLDPPSTITCWCGSWHRGLYVAENDIDWLDPVSTKGYMKDGRLVYQALEVPENVGFSLVGGHSHYQFPSGQTAKLAQYMSCFPVNPANEAVARRSQHRSRQSSRLFLLNGAFSFPRILLTGGMTGRGSWGNQRRRAV</sequence>
<keyword evidence="5" id="KW-0439">Lignin degradation</keyword>
<comment type="caution">
    <text evidence="9">The sequence shown here is derived from an EMBL/GenBank/DDBJ whole genome shotgun (WGS) entry which is preliminary data.</text>
</comment>
<dbReference type="Pfam" id="PF22244">
    <property type="entry name" value="GCE_fung"/>
    <property type="match status" value="1"/>
</dbReference>
<evidence type="ECO:0000256" key="6">
    <source>
        <dbReference type="ARBA" id="ARBA00024511"/>
    </source>
</evidence>
<dbReference type="GO" id="GO:0052689">
    <property type="term" value="F:carboxylic ester hydrolase activity"/>
    <property type="evidence" value="ECO:0007669"/>
    <property type="project" value="UniProtKB-KW"/>
</dbReference>
<proteinExistence type="inferred from homology"/>
<evidence type="ECO:0000256" key="1">
    <source>
        <dbReference type="ARBA" id="ARBA00010092"/>
    </source>
</evidence>
<keyword evidence="3" id="KW-0732">Signal</keyword>
<keyword evidence="4" id="KW-0378">Hydrolase</keyword>
<dbReference type="InterPro" id="IPR054579">
    <property type="entry name" value="GCE-like_dom"/>
</dbReference>
<comment type="catalytic activity">
    <reaction evidence="6">
        <text>a 4-O-methyl-alpha-D-glucuronosyl ester derivative + H2O = 4-O-methyl-alpha-D-glucuronate derivative + an alcohol + H(+)</text>
        <dbReference type="Rhea" id="RHEA:67452"/>
        <dbReference type="ChEBI" id="CHEBI:15377"/>
        <dbReference type="ChEBI" id="CHEBI:15378"/>
        <dbReference type="ChEBI" id="CHEBI:30879"/>
        <dbReference type="ChEBI" id="CHEBI:171667"/>
        <dbReference type="ChEBI" id="CHEBI:171668"/>
        <dbReference type="EC" id="3.1.1.117"/>
    </reaction>
    <physiologicalReaction direction="left-to-right" evidence="6">
        <dbReference type="Rhea" id="RHEA:67453"/>
    </physiologicalReaction>
</comment>
<evidence type="ECO:0000256" key="4">
    <source>
        <dbReference type="ARBA" id="ARBA00022801"/>
    </source>
</evidence>
<evidence type="ECO:0000256" key="5">
    <source>
        <dbReference type="ARBA" id="ARBA00023185"/>
    </source>
</evidence>
<accession>A0A5Q4BVI9</accession>
<evidence type="ECO:0000256" key="3">
    <source>
        <dbReference type="ARBA" id="ARBA00022729"/>
    </source>
</evidence>
<comment type="similarity">
    <text evidence="1">Belongs to the carbohydrate esterase 15 (CE15) family.</text>
</comment>
<protein>
    <recommendedName>
        <fullName evidence="7">(4-O-methyl)-D-glucuronate--lignin esterase</fullName>
        <ecNumber evidence="7">3.1.1.117</ecNumber>
    </recommendedName>
</protein>
<dbReference type="Proteomes" id="UP000326340">
    <property type="component" value="Unassembled WGS sequence"/>
</dbReference>
<dbReference type="OrthoDB" id="3781271at2759"/>
<name>A0A5Q4BVI9_9PEZI</name>
<evidence type="ECO:0000256" key="2">
    <source>
        <dbReference type="ARBA" id="ARBA00022487"/>
    </source>
</evidence>
<evidence type="ECO:0000313" key="9">
    <source>
        <dbReference type="EMBL" id="TQN70801.1"/>
    </source>
</evidence>
<organism evidence="9 10">
    <name type="scientific">Colletotrichum shisoi</name>
    <dbReference type="NCBI Taxonomy" id="2078593"/>
    <lineage>
        <taxon>Eukaryota</taxon>
        <taxon>Fungi</taxon>
        <taxon>Dikarya</taxon>
        <taxon>Ascomycota</taxon>
        <taxon>Pezizomycotina</taxon>
        <taxon>Sordariomycetes</taxon>
        <taxon>Hypocreomycetidae</taxon>
        <taxon>Glomerellales</taxon>
        <taxon>Glomerellaceae</taxon>
        <taxon>Colletotrichum</taxon>
        <taxon>Colletotrichum destructivum species complex</taxon>
    </lineage>
</organism>
<evidence type="ECO:0000259" key="8">
    <source>
        <dbReference type="Pfam" id="PF22244"/>
    </source>
</evidence>
<keyword evidence="2" id="KW-0719">Serine esterase</keyword>
<reference evidence="9 10" key="1">
    <citation type="journal article" date="2019" name="Sci. Rep.">
        <title>Colletotrichum shisoi sp. nov., an anthracnose pathogen of Perilla frutescens in Japan: molecular phylogenetic, morphological and genomic evidence.</title>
        <authorList>
            <person name="Gan P."/>
            <person name="Tsushima A."/>
            <person name="Hiroyama R."/>
            <person name="Narusaka M."/>
            <person name="Takano Y."/>
            <person name="Narusaka Y."/>
            <person name="Kawaradani M."/>
            <person name="Damm U."/>
            <person name="Shirasu K."/>
        </authorList>
    </citation>
    <scope>NUCLEOTIDE SEQUENCE [LARGE SCALE GENOMIC DNA]</scope>
    <source>
        <strain evidence="9 10">PG-2018a</strain>
    </source>
</reference>
<dbReference type="InterPro" id="IPR029058">
    <property type="entry name" value="AB_hydrolase_fold"/>
</dbReference>
<keyword evidence="10" id="KW-1185">Reference proteome</keyword>
<dbReference type="Gene3D" id="3.40.50.1820">
    <property type="entry name" value="alpha/beta hydrolase"/>
    <property type="match status" value="2"/>
</dbReference>
<dbReference type="AlphaFoldDB" id="A0A5Q4BVI9"/>
<dbReference type="EC" id="3.1.1.117" evidence="7"/>
<feature type="domain" description="4-O-methyl-glucuronoyl methylesterase-like" evidence="8">
    <location>
        <begin position="86"/>
        <end position="211"/>
    </location>
</feature>
<evidence type="ECO:0000256" key="7">
    <source>
        <dbReference type="ARBA" id="ARBA00026105"/>
    </source>
</evidence>